<gene>
    <name evidence="1" type="ORF">U14_02156</name>
</gene>
<evidence type="ECO:0000313" key="2">
    <source>
        <dbReference type="Proteomes" id="UP000030700"/>
    </source>
</evidence>
<dbReference type="EMBL" id="DF820456">
    <property type="protein sequence ID" value="GAK50914.1"/>
    <property type="molecule type" value="Genomic_DNA"/>
</dbReference>
<dbReference type="STRING" id="1499966.U14_02156"/>
<organism evidence="1 2">
    <name type="scientific">Candidatus Moduliflexus flocculans</name>
    <dbReference type="NCBI Taxonomy" id="1499966"/>
    <lineage>
        <taxon>Bacteria</taxon>
        <taxon>Candidatus Moduliflexota</taxon>
        <taxon>Candidatus Moduliflexia</taxon>
        <taxon>Candidatus Moduliflexales</taxon>
        <taxon>Candidatus Moduliflexaceae</taxon>
    </lineage>
</organism>
<keyword evidence="2" id="KW-1185">Reference proteome</keyword>
<dbReference type="PANTHER" id="PTHR39450">
    <property type="entry name" value="MOLYBDOPTERIN OXIDOREDUCTASE, 4FE-4S CLUSTER-BINDING SUBUNIT"/>
    <property type="match status" value="1"/>
</dbReference>
<dbReference type="HOGENOM" id="CLU_148086_0_0_0"/>
<evidence type="ECO:0000313" key="1">
    <source>
        <dbReference type="EMBL" id="GAK50914.1"/>
    </source>
</evidence>
<dbReference type="InterPro" id="IPR012460">
    <property type="entry name" value="DUF1667"/>
</dbReference>
<name>A0A0S6VTY4_9BACT</name>
<dbReference type="SUPFAM" id="SSF160148">
    <property type="entry name" value="CPE0013-like"/>
    <property type="match status" value="1"/>
</dbReference>
<dbReference type="Pfam" id="PF07892">
    <property type="entry name" value="DUF1667"/>
    <property type="match status" value="1"/>
</dbReference>
<accession>A0A0S6VTY4</accession>
<dbReference type="InterPro" id="IPR036593">
    <property type="entry name" value="CPE0013-like_sf"/>
</dbReference>
<protein>
    <submittedName>
        <fullName evidence="1">Uncharacterized protein</fullName>
    </submittedName>
</protein>
<proteinExistence type="predicted"/>
<sequence length="105" mass="11586">MELEIENGELRAVQHNSCKRGVEYAKQEFYDPRRMVTATATIENGVVPRIPVRTSQPLPVAHIQALLAEIYRLTLTAPLEIGAAVIKNFADTGVDVITTRTVAAR</sequence>
<dbReference type="Gene3D" id="3.10.530.10">
    <property type="entry name" value="CPE0013-like"/>
    <property type="match status" value="1"/>
</dbReference>
<dbReference type="AlphaFoldDB" id="A0A0S6VTY4"/>
<reference evidence="1 2" key="1">
    <citation type="journal article" date="2015" name="PeerJ">
        <title>First genomic representation of candidate bacterial phylum KSB3 points to enhanced environmental sensing as a trigger of wastewater bulking.</title>
        <authorList>
            <person name="Sekiguchi Y."/>
            <person name="Ohashi A."/>
            <person name="Parks D.H."/>
            <person name="Yamauchi T."/>
            <person name="Tyson G.W."/>
            <person name="Hugenholtz P."/>
        </authorList>
    </citation>
    <scope>NUCLEOTIDE SEQUENCE [LARGE SCALE GENOMIC DNA]</scope>
</reference>
<dbReference type="PANTHER" id="PTHR39450:SF1">
    <property type="entry name" value="DUF1667 DOMAIN-CONTAINING PROTEIN"/>
    <property type="match status" value="1"/>
</dbReference>
<dbReference type="Proteomes" id="UP000030700">
    <property type="component" value="Unassembled WGS sequence"/>
</dbReference>